<dbReference type="EMBL" id="SLZV01000020">
    <property type="protein sequence ID" value="TCS66085.1"/>
    <property type="molecule type" value="Genomic_DNA"/>
</dbReference>
<dbReference type="GO" id="GO:0005886">
    <property type="term" value="C:plasma membrane"/>
    <property type="evidence" value="ECO:0007669"/>
    <property type="project" value="UniProtKB-SubCell"/>
</dbReference>
<keyword evidence="3 6" id="KW-0812">Transmembrane</keyword>
<feature type="transmembrane region" description="Helical" evidence="6">
    <location>
        <begin position="57"/>
        <end position="79"/>
    </location>
</feature>
<dbReference type="Proteomes" id="UP000294613">
    <property type="component" value="Unassembled WGS sequence"/>
</dbReference>
<evidence type="ECO:0000256" key="2">
    <source>
        <dbReference type="ARBA" id="ARBA00022475"/>
    </source>
</evidence>
<feature type="transmembrane region" description="Helical" evidence="6">
    <location>
        <begin position="12"/>
        <end position="28"/>
    </location>
</feature>
<accession>A0A4V2UPI4</accession>
<feature type="transmembrane region" description="Helical" evidence="6">
    <location>
        <begin position="86"/>
        <end position="105"/>
    </location>
</feature>
<keyword evidence="2" id="KW-1003">Cell membrane</keyword>
<evidence type="ECO:0000313" key="7">
    <source>
        <dbReference type="EMBL" id="GBU05659.1"/>
    </source>
</evidence>
<name>A0A4V2UPI4_9FIRM</name>
<evidence type="ECO:0000256" key="5">
    <source>
        <dbReference type="ARBA" id="ARBA00023136"/>
    </source>
</evidence>
<dbReference type="EMBL" id="BHEO01000008">
    <property type="protein sequence ID" value="GBU05659.1"/>
    <property type="molecule type" value="Genomic_DNA"/>
</dbReference>
<comment type="subcellular location">
    <subcellularLocation>
        <location evidence="1">Cell membrane</location>
        <topology evidence="1">Multi-pass membrane protein</topology>
    </subcellularLocation>
</comment>
<dbReference type="InterPro" id="IPR001851">
    <property type="entry name" value="ABC_transp_permease"/>
</dbReference>
<dbReference type="CDD" id="cd06574">
    <property type="entry name" value="TM_PBP1_branched-chain-AA_like"/>
    <property type="match status" value="1"/>
</dbReference>
<dbReference type="PANTHER" id="PTHR32196">
    <property type="entry name" value="ABC TRANSPORTER PERMEASE PROTEIN YPHD-RELATED-RELATED"/>
    <property type="match status" value="1"/>
</dbReference>
<reference evidence="7 10" key="1">
    <citation type="journal article" date="2018" name="Int. J. Syst. Evol. Microbiol.">
        <title>Draft Genome Sequence of Faecalimonas umbilicata JCM 30896T, an Acetate-Producing Bacterium Isolated from Human Feces.</title>
        <authorList>
            <person name="Sakamoto M."/>
            <person name="Ikeyama N."/>
            <person name="Yuki M."/>
            <person name="Ohkuma M."/>
        </authorList>
    </citation>
    <scope>NUCLEOTIDE SEQUENCE [LARGE SCALE GENOMIC DNA]</scope>
    <source>
        <strain evidence="7 10">EGH7</strain>
    </source>
</reference>
<comment type="caution">
    <text evidence="8">The sequence shown here is derived from an EMBL/GenBank/DDBJ whole genome shotgun (WGS) entry which is preliminary data.</text>
</comment>
<protein>
    <submittedName>
        <fullName evidence="7">ABC transporter permease</fullName>
    </submittedName>
    <submittedName>
        <fullName evidence="8">Putative ABC transport system permease protein</fullName>
    </submittedName>
</protein>
<feature type="transmembrane region" description="Helical" evidence="6">
    <location>
        <begin position="134"/>
        <end position="155"/>
    </location>
</feature>
<organism evidence="8 9">
    <name type="scientific">Faecalimonas umbilicata</name>
    <dbReference type="NCBI Taxonomy" id="1912855"/>
    <lineage>
        <taxon>Bacteria</taxon>
        <taxon>Bacillati</taxon>
        <taxon>Bacillota</taxon>
        <taxon>Clostridia</taxon>
        <taxon>Lachnospirales</taxon>
        <taxon>Lachnospiraceae</taxon>
        <taxon>Faecalimonas</taxon>
    </lineage>
</organism>
<feature type="transmembrane region" description="Helical" evidence="6">
    <location>
        <begin position="267"/>
        <end position="283"/>
    </location>
</feature>
<evidence type="ECO:0000313" key="8">
    <source>
        <dbReference type="EMBL" id="TCS66085.1"/>
    </source>
</evidence>
<dbReference type="GO" id="GO:0022857">
    <property type="term" value="F:transmembrane transporter activity"/>
    <property type="evidence" value="ECO:0007669"/>
    <property type="project" value="InterPro"/>
</dbReference>
<feature type="transmembrane region" description="Helical" evidence="6">
    <location>
        <begin position="211"/>
        <end position="232"/>
    </location>
</feature>
<reference evidence="8 9" key="2">
    <citation type="submission" date="2019-03" db="EMBL/GenBank/DDBJ databases">
        <title>Genomic Encyclopedia of Type Strains, Phase IV (KMG-IV): sequencing the most valuable type-strain genomes for metagenomic binning, comparative biology and taxonomic classification.</title>
        <authorList>
            <person name="Goeker M."/>
        </authorList>
    </citation>
    <scope>NUCLEOTIDE SEQUENCE [LARGE SCALE GENOMIC DNA]</scope>
    <source>
        <strain evidence="8 9">DSM 103426</strain>
    </source>
</reference>
<keyword evidence="4 6" id="KW-1133">Transmembrane helix</keyword>
<keyword evidence="5 6" id="KW-0472">Membrane</keyword>
<evidence type="ECO:0000256" key="6">
    <source>
        <dbReference type="SAM" id="Phobius"/>
    </source>
</evidence>
<dbReference type="RefSeq" id="WP_116441928.1">
    <property type="nucleotide sequence ID" value="NZ_BHEO01000008.1"/>
</dbReference>
<evidence type="ECO:0000313" key="9">
    <source>
        <dbReference type="Proteomes" id="UP000294613"/>
    </source>
</evidence>
<gene>
    <name evidence="8" type="ORF">EDD74_12049</name>
    <name evidence="7" type="ORF">FAEUMB_22000</name>
</gene>
<dbReference type="AlphaFoldDB" id="A0A4V2UPI4"/>
<evidence type="ECO:0000256" key="3">
    <source>
        <dbReference type="ARBA" id="ARBA00022692"/>
    </source>
</evidence>
<feature type="transmembrane region" description="Helical" evidence="6">
    <location>
        <begin position="244"/>
        <end position="261"/>
    </location>
</feature>
<evidence type="ECO:0000256" key="4">
    <source>
        <dbReference type="ARBA" id="ARBA00022989"/>
    </source>
</evidence>
<evidence type="ECO:0000256" key="1">
    <source>
        <dbReference type="ARBA" id="ARBA00004651"/>
    </source>
</evidence>
<dbReference type="PANTHER" id="PTHR32196:SF69">
    <property type="entry name" value="BRANCHED-CHAIN AMINO ACID TRANSPORT SYSTEM, PERMEASE PROTEIN"/>
    <property type="match status" value="1"/>
</dbReference>
<evidence type="ECO:0000313" key="10">
    <source>
        <dbReference type="Proteomes" id="UP000702954"/>
    </source>
</evidence>
<dbReference type="Pfam" id="PF02653">
    <property type="entry name" value="BPD_transp_2"/>
    <property type="match status" value="1"/>
</dbReference>
<sequence>MSLIITTMEQGLIYGILALGVYITYKILDFPDLTVDGSFPLGGAVGAALITKGMSPFLALLLAFLAGALAGMLTGLIHVKGKVRDLLAGIIMMTALWTVNLRIAGTSNVPLFSQKTIFKNDLIDRMFPGTLRNYATLALIFVIAVGAKLLLDLYLGTKSGFLLRAAGDNDKLVTSLAKDAGNVKIIGLAIANGLVALAGCVFCQEERVFEISMGTGAMVIGLASVIIGTSLFRKLSFLKTTTTVFFGAVIYKLCVGIAIKNFEPRDMKLITAVLFLVILLISTERKRKVKGNA</sequence>
<dbReference type="Proteomes" id="UP000702954">
    <property type="component" value="Unassembled WGS sequence"/>
</dbReference>
<keyword evidence="10" id="KW-1185">Reference proteome</keyword>
<proteinExistence type="predicted"/>
<feature type="transmembrane region" description="Helical" evidence="6">
    <location>
        <begin position="185"/>
        <end position="205"/>
    </location>
</feature>